<evidence type="ECO:0000313" key="12">
    <source>
        <dbReference type="Proteomes" id="UP000250275"/>
    </source>
</evidence>
<dbReference type="PROSITE" id="PS01187">
    <property type="entry name" value="EGF_CA"/>
    <property type="match status" value="3"/>
</dbReference>
<evidence type="ECO:0000256" key="2">
    <source>
        <dbReference type="ARBA" id="ARBA00022525"/>
    </source>
</evidence>
<evidence type="ECO:0000259" key="10">
    <source>
        <dbReference type="PROSITE" id="PS50923"/>
    </source>
</evidence>
<dbReference type="Gene3D" id="2.10.25.10">
    <property type="entry name" value="Laminin"/>
    <property type="match status" value="6"/>
</dbReference>
<keyword evidence="2" id="KW-0964">Secreted</keyword>
<dbReference type="InterPro" id="IPR000742">
    <property type="entry name" value="EGF"/>
</dbReference>
<dbReference type="AlphaFoldDB" id="A0A310S9H6"/>
<feature type="compositionally biased region" description="Polar residues" evidence="9">
    <location>
        <begin position="445"/>
        <end position="454"/>
    </location>
</feature>
<feature type="region of interest" description="Disordered" evidence="9">
    <location>
        <begin position="170"/>
        <end position="332"/>
    </location>
</feature>
<keyword evidence="3" id="KW-0245">EGF-like domain</keyword>
<dbReference type="CDD" id="cd00054">
    <property type="entry name" value="EGF_CA"/>
    <property type="match status" value="3"/>
</dbReference>
<keyword evidence="12" id="KW-1185">Reference proteome</keyword>
<keyword evidence="4" id="KW-0732">Signal</keyword>
<evidence type="ECO:0000256" key="9">
    <source>
        <dbReference type="SAM" id="MobiDB-lite"/>
    </source>
</evidence>
<dbReference type="Proteomes" id="UP000250275">
    <property type="component" value="Unassembled WGS sequence"/>
</dbReference>
<name>A0A310S9H6_9HYME</name>
<feature type="compositionally biased region" description="Low complexity" evidence="9">
    <location>
        <begin position="377"/>
        <end position="390"/>
    </location>
</feature>
<gene>
    <name evidence="11" type="ORF">WN48_05318</name>
</gene>
<dbReference type="SMART" id="SM00179">
    <property type="entry name" value="EGF_CA"/>
    <property type="match status" value="5"/>
</dbReference>
<keyword evidence="7" id="KW-0325">Glycoprotein</keyword>
<dbReference type="Pfam" id="PF14670">
    <property type="entry name" value="FXa_inhibition"/>
    <property type="match status" value="2"/>
</dbReference>
<dbReference type="Pfam" id="PF00084">
    <property type="entry name" value="Sushi"/>
    <property type="match status" value="2"/>
</dbReference>
<proteinExistence type="predicted"/>
<dbReference type="InterPro" id="IPR018097">
    <property type="entry name" value="EGF_Ca-bd_CS"/>
</dbReference>
<dbReference type="GO" id="GO:0005576">
    <property type="term" value="C:extracellular region"/>
    <property type="evidence" value="ECO:0007669"/>
    <property type="project" value="UniProtKB-SubCell"/>
</dbReference>
<keyword evidence="5" id="KW-0677">Repeat</keyword>
<feature type="region of interest" description="Disordered" evidence="9">
    <location>
        <begin position="349"/>
        <end position="391"/>
    </location>
</feature>
<evidence type="ECO:0000256" key="1">
    <source>
        <dbReference type="ARBA" id="ARBA00004613"/>
    </source>
</evidence>
<dbReference type="PANTHER" id="PTHR24034">
    <property type="entry name" value="EGF-LIKE DOMAIN-CONTAINING PROTEIN"/>
    <property type="match status" value="1"/>
</dbReference>
<dbReference type="PANTHER" id="PTHR24034:SF205">
    <property type="entry name" value="NIDOGEN"/>
    <property type="match status" value="1"/>
</dbReference>
<dbReference type="InterPro" id="IPR000436">
    <property type="entry name" value="Sushi_SCR_CCP_dom"/>
</dbReference>
<dbReference type="InterPro" id="IPR009030">
    <property type="entry name" value="Growth_fac_rcpt_cys_sf"/>
</dbReference>
<feature type="region of interest" description="Disordered" evidence="9">
    <location>
        <begin position="410"/>
        <end position="457"/>
    </location>
</feature>
<dbReference type="OrthoDB" id="10045365at2759"/>
<dbReference type="FunFam" id="2.10.25.10:FF:000014">
    <property type="entry name" value="Latent-transforming growth factor beta-binding protein 3"/>
    <property type="match status" value="1"/>
</dbReference>
<evidence type="ECO:0000313" key="11">
    <source>
        <dbReference type="EMBL" id="OAD55163.1"/>
    </source>
</evidence>
<feature type="compositionally biased region" description="Basic and acidic residues" evidence="9">
    <location>
        <begin position="308"/>
        <end position="317"/>
    </location>
</feature>
<dbReference type="SUPFAM" id="SSF57196">
    <property type="entry name" value="EGF/Laminin"/>
    <property type="match status" value="3"/>
</dbReference>
<dbReference type="SMART" id="SM00032">
    <property type="entry name" value="CCP"/>
    <property type="match status" value="2"/>
</dbReference>
<keyword evidence="6" id="KW-1015">Disulfide bond</keyword>
<evidence type="ECO:0000256" key="4">
    <source>
        <dbReference type="ARBA" id="ARBA00022729"/>
    </source>
</evidence>
<dbReference type="InterPro" id="IPR049883">
    <property type="entry name" value="NOTCH1_EGF-like"/>
</dbReference>
<protein>
    <submittedName>
        <fullName evidence="11">Matrilin-2</fullName>
    </submittedName>
</protein>
<dbReference type="InterPro" id="IPR035976">
    <property type="entry name" value="Sushi/SCR/CCP_sf"/>
</dbReference>
<dbReference type="GO" id="GO:0005509">
    <property type="term" value="F:calcium ion binding"/>
    <property type="evidence" value="ECO:0007669"/>
    <property type="project" value="InterPro"/>
</dbReference>
<accession>A0A310S9H6</accession>
<feature type="compositionally biased region" description="Low complexity" evidence="9">
    <location>
        <begin position="358"/>
        <end position="369"/>
    </location>
</feature>
<feature type="compositionally biased region" description="Polar residues" evidence="9">
    <location>
        <begin position="210"/>
        <end position="225"/>
    </location>
</feature>
<evidence type="ECO:0000256" key="5">
    <source>
        <dbReference type="ARBA" id="ARBA00022737"/>
    </source>
</evidence>
<evidence type="ECO:0000256" key="7">
    <source>
        <dbReference type="ARBA" id="ARBA00023180"/>
    </source>
</evidence>
<feature type="compositionally biased region" description="Basic residues" evidence="9">
    <location>
        <begin position="284"/>
        <end position="307"/>
    </location>
</feature>
<evidence type="ECO:0000256" key="6">
    <source>
        <dbReference type="ARBA" id="ARBA00023157"/>
    </source>
</evidence>
<comment type="caution">
    <text evidence="8">Lacks conserved residue(s) required for the propagation of feature annotation.</text>
</comment>
<dbReference type="Pfam" id="PF07645">
    <property type="entry name" value="EGF_CA"/>
    <property type="match status" value="3"/>
</dbReference>
<evidence type="ECO:0000256" key="8">
    <source>
        <dbReference type="PROSITE-ProRule" id="PRU00302"/>
    </source>
</evidence>
<sequence>MPLVRRDKKFNIALKSWLPEWHGEGRMQVLLPAFQSGEDPIDFRSEFQHNQREGFQGLGLRKLSSSSRSIRMFHMRQRDERDVIFVFAGRCQNADPRGQLDGRDDGRKIGDLRDELQADDTDQSYVYVLYAYLMTSDRTGRLSSSFVPEEIEVDINRLFWDASLEGKKALDEDGSSLSSRNAAEVPETEAETVPRADGNRDKVLVPPEGASNSSLRPGLNATLTSLGRRRGDSSDRSRKKRRRNKESKNSDVDRQRENTQDVCENEIRGKRGSQTKKSKDSAARRYRAERRRRRKNRDRKRGRKRPKQNGERSDARRTSKFKRRMNDAPASLLLGKIDGQVAEDNVSSYDSSNATWRSNPSNSTDTTSPFNLQDQLTTEPTRRPTQTTTRYKLYEDTVEREFSKQLEKEISRTQMEDPASLENRILGSSVPKSSYKNTEHRDEGSGNTNESKFGNSRYDADKMLGYSRTEEDLPILDMENEVLARTLKDYNAYMTSSLKLSMLPRRDGMERRKTGGSHFHGKPIIDGAELDGLGRKKGAETSNSTVAYEDDTKGDLSCINGTFVPAPLARHALIKYVKSSIPGHEYLEADYECAPGFYMVSTTNRLLCRNRQWIGQLPKCKIKANLEGACIEASCDHVCKEVDGRPVCSCYKGFVLEGDKCIDVNECKDNKGGCEHKCVNTAGSFRCECPKGMKLEEDRFTCKDINECLLNNGHGPCQDTCRNTIGGYECSCDGLQDTVLSADNHTCQDAGPCSVNNAGCSHTCLSTMGRVFCLCPDGFILEDDWKTCQDVDECAQPDLQTEMCRYGCINTAGSYRCAEPMELKDQPILDSLSITCLPGYEATPDGTCIDINECTVDNGGCTEVCENTDGSFFCACDGDEKALSSDGKSCMDINNVSCPPLNPEGRGYLMCSRLATPKPWKGRRRVANRPGTKCFLKCPHGYQLHGEYELSCRSDGSWDGPKHGECVRYSKPRLECPKDVVAELPPGRDEAFVTFDQPSTDLDWFRYVRSKPSWGTRLEANLTPGVHEIMFFARHPVSKKQASCVLRIIVKGGEAPKVKDCPNDIEVTGRNGTSITWTEPIFTDNVRVTRIRSNEVPKEITLPGRVETYPIIHVGFKNECKGALGPTWLMMYNKQQPRVQIEYSG</sequence>
<keyword evidence="8" id="KW-0768">Sushi</keyword>
<dbReference type="FunFam" id="2.10.25.10:FF:000037">
    <property type="entry name" value="Signal peptide, CUB domain and EGF-like domain-containing 2"/>
    <property type="match status" value="1"/>
</dbReference>
<dbReference type="PROSITE" id="PS50923">
    <property type="entry name" value="SUSHI"/>
    <property type="match status" value="1"/>
</dbReference>
<dbReference type="SUPFAM" id="SSF57184">
    <property type="entry name" value="Growth factor receptor domain"/>
    <property type="match status" value="1"/>
</dbReference>
<evidence type="ECO:0000256" key="3">
    <source>
        <dbReference type="ARBA" id="ARBA00022536"/>
    </source>
</evidence>
<dbReference type="SUPFAM" id="SSF57535">
    <property type="entry name" value="Complement control module/SCR domain"/>
    <property type="match status" value="1"/>
</dbReference>
<feature type="compositionally biased region" description="Basic and acidic residues" evidence="9">
    <location>
        <begin position="246"/>
        <end position="269"/>
    </location>
</feature>
<dbReference type="CDD" id="cd00033">
    <property type="entry name" value="CCP"/>
    <property type="match status" value="1"/>
</dbReference>
<dbReference type="InterPro" id="IPR001881">
    <property type="entry name" value="EGF-like_Ca-bd_dom"/>
</dbReference>
<feature type="domain" description="Sushi" evidence="10">
    <location>
        <begin position="896"/>
        <end position="968"/>
    </location>
</feature>
<dbReference type="EMBL" id="KQ763119">
    <property type="protein sequence ID" value="OAD55163.1"/>
    <property type="molecule type" value="Genomic_DNA"/>
</dbReference>
<feature type="compositionally biased region" description="Basic and acidic residues" evidence="9">
    <location>
        <begin position="192"/>
        <end position="203"/>
    </location>
</feature>
<organism evidence="11 12">
    <name type="scientific">Eufriesea mexicana</name>
    <dbReference type="NCBI Taxonomy" id="516756"/>
    <lineage>
        <taxon>Eukaryota</taxon>
        <taxon>Metazoa</taxon>
        <taxon>Ecdysozoa</taxon>
        <taxon>Arthropoda</taxon>
        <taxon>Hexapoda</taxon>
        <taxon>Insecta</taxon>
        <taxon>Pterygota</taxon>
        <taxon>Neoptera</taxon>
        <taxon>Endopterygota</taxon>
        <taxon>Hymenoptera</taxon>
        <taxon>Apocrita</taxon>
        <taxon>Aculeata</taxon>
        <taxon>Apoidea</taxon>
        <taxon>Anthophila</taxon>
        <taxon>Apidae</taxon>
        <taxon>Eufriesea</taxon>
    </lineage>
</organism>
<dbReference type="InterPro" id="IPR050751">
    <property type="entry name" value="ECM_structural_protein"/>
</dbReference>
<comment type="subcellular location">
    <subcellularLocation>
        <location evidence="1">Secreted</location>
    </subcellularLocation>
</comment>
<dbReference type="Gene3D" id="2.10.70.10">
    <property type="entry name" value="Complement Module, domain 1"/>
    <property type="match status" value="1"/>
</dbReference>
<dbReference type="SMART" id="SM00181">
    <property type="entry name" value="EGF"/>
    <property type="match status" value="5"/>
</dbReference>
<reference evidence="11 12" key="1">
    <citation type="submission" date="2015-07" db="EMBL/GenBank/DDBJ databases">
        <title>The genome of Eufriesea mexicana.</title>
        <authorList>
            <person name="Pan H."/>
            <person name="Kapheim K."/>
        </authorList>
    </citation>
    <scope>NUCLEOTIDE SEQUENCE [LARGE SCALE GENOMIC DNA]</scope>
    <source>
        <strain evidence="11">0111107269</strain>
        <tissue evidence="11">Whole body</tissue>
    </source>
</reference>